<dbReference type="SMR" id="A0A1I7RJM4"/>
<dbReference type="InterPro" id="IPR021109">
    <property type="entry name" value="Peptidase_aspartic_dom_sf"/>
</dbReference>
<dbReference type="eggNOG" id="KOG1339">
    <property type="taxonomic scope" value="Eukaryota"/>
</dbReference>
<feature type="domain" description="Peptidase A1" evidence="2">
    <location>
        <begin position="1"/>
        <end position="120"/>
    </location>
</feature>
<dbReference type="PRINTS" id="PR00792">
    <property type="entry name" value="PEPSIN"/>
</dbReference>
<evidence type="ECO:0000256" key="1">
    <source>
        <dbReference type="ARBA" id="ARBA00007447"/>
    </source>
</evidence>
<dbReference type="PROSITE" id="PS51767">
    <property type="entry name" value="PEPTIDASE_A1"/>
    <property type="match status" value="1"/>
</dbReference>
<protein>
    <submittedName>
        <fullName evidence="3">(pine wood nematode) hypothetical protein</fullName>
    </submittedName>
    <submittedName>
        <fullName evidence="6">Peptidase A1 domain-containing protein</fullName>
    </submittedName>
</protein>
<evidence type="ECO:0000259" key="2">
    <source>
        <dbReference type="PROSITE" id="PS51767"/>
    </source>
</evidence>
<proteinExistence type="inferred from homology"/>
<dbReference type="WBParaSite" id="BXY_0090600.1">
    <property type="protein sequence ID" value="BXY_0090600.1"/>
    <property type="gene ID" value="BXY_0090600"/>
</dbReference>
<gene>
    <name evidence="3" type="ORF">BXYJ_LOCUS13733</name>
</gene>
<dbReference type="Pfam" id="PF00026">
    <property type="entry name" value="Asp"/>
    <property type="match status" value="1"/>
</dbReference>
<dbReference type="InterPro" id="IPR033121">
    <property type="entry name" value="PEPTIDASE_A1"/>
</dbReference>
<dbReference type="PANTHER" id="PTHR47966:SF51">
    <property type="entry name" value="BETA-SITE APP-CLEAVING ENZYME, ISOFORM A-RELATED"/>
    <property type="match status" value="1"/>
</dbReference>
<dbReference type="SUPFAM" id="SSF50630">
    <property type="entry name" value="Acid proteases"/>
    <property type="match status" value="1"/>
</dbReference>
<dbReference type="Proteomes" id="UP000659654">
    <property type="component" value="Unassembled WGS sequence"/>
</dbReference>
<evidence type="ECO:0000313" key="6">
    <source>
        <dbReference type="WBParaSite" id="BXY_0090600.1"/>
    </source>
</evidence>
<comment type="similarity">
    <text evidence="1">Belongs to the peptidase A1 family.</text>
</comment>
<dbReference type="EMBL" id="CAJFDI010000006">
    <property type="protein sequence ID" value="CAD5233642.1"/>
    <property type="molecule type" value="Genomic_DNA"/>
</dbReference>
<evidence type="ECO:0000313" key="4">
    <source>
        <dbReference type="Proteomes" id="UP000095284"/>
    </source>
</evidence>
<dbReference type="AlphaFoldDB" id="A0A1I7RJM4"/>
<name>A0A1I7RJM4_BURXY</name>
<dbReference type="PANTHER" id="PTHR47966">
    <property type="entry name" value="BETA-SITE APP-CLEAVING ENZYME, ISOFORM A-RELATED"/>
    <property type="match status" value="1"/>
</dbReference>
<sequence>MDGVRIDDKELSPAYGVTDTGTSSIFAPKDDFVKILKKVKVTKSGTGYLVKCNAKFTLHITVNGKVLHIPANQMLRNVGDKSMCQLMLASADYEFWLLGDPFIRHYCQVHDFAKRRVGFAPVRELAGLE</sequence>
<dbReference type="Proteomes" id="UP000095284">
    <property type="component" value="Unplaced"/>
</dbReference>
<dbReference type="Proteomes" id="UP000582659">
    <property type="component" value="Unassembled WGS sequence"/>
</dbReference>
<dbReference type="GO" id="GO:0004190">
    <property type="term" value="F:aspartic-type endopeptidase activity"/>
    <property type="evidence" value="ECO:0007669"/>
    <property type="project" value="InterPro"/>
</dbReference>
<dbReference type="GO" id="GO:0005764">
    <property type="term" value="C:lysosome"/>
    <property type="evidence" value="ECO:0007669"/>
    <property type="project" value="TreeGrafter"/>
</dbReference>
<reference evidence="6" key="1">
    <citation type="submission" date="2016-11" db="UniProtKB">
        <authorList>
            <consortium name="WormBaseParasite"/>
        </authorList>
    </citation>
    <scope>IDENTIFICATION</scope>
</reference>
<evidence type="ECO:0000313" key="5">
    <source>
        <dbReference type="Proteomes" id="UP000659654"/>
    </source>
</evidence>
<organism evidence="4 6">
    <name type="scientific">Bursaphelenchus xylophilus</name>
    <name type="common">Pinewood nematode worm</name>
    <name type="synonym">Aphelenchoides xylophilus</name>
    <dbReference type="NCBI Taxonomy" id="6326"/>
    <lineage>
        <taxon>Eukaryota</taxon>
        <taxon>Metazoa</taxon>
        <taxon>Ecdysozoa</taxon>
        <taxon>Nematoda</taxon>
        <taxon>Chromadorea</taxon>
        <taxon>Rhabditida</taxon>
        <taxon>Tylenchina</taxon>
        <taxon>Tylenchomorpha</taxon>
        <taxon>Aphelenchoidea</taxon>
        <taxon>Aphelenchoididae</taxon>
        <taxon>Bursaphelenchus</taxon>
    </lineage>
</organism>
<dbReference type="InterPro" id="IPR001461">
    <property type="entry name" value="Aspartic_peptidase_A1"/>
</dbReference>
<accession>A0A1I7RJM4</accession>
<reference evidence="3" key="2">
    <citation type="submission" date="2020-09" db="EMBL/GenBank/DDBJ databases">
        <authorList>
            <person name="Kikuchi T."/>
        </authorList>
    </citation>
    <scope>NUCLEOTIDE SEQUENCE</scope>
    <source>
        <strain evidence="3">Ka4C1</strain>
    </source>
</reference>
<evidence type="ECO:0000313" key="3">
    <source>
        <dbReference type="EMBL" id="CAD5233642.1"/>
    </source>
</evidence>
<dbReference type="Gene3D" id="2.40.70.10">
    <property type="entry name" value="Acid Proteases"/>
    <property type="match status" value="1"/>
</dbReference>
<keyword evidence="5" id="KW-1185">Reference proteome</keyword>
<dbReference type="GO" id="GO:0006508">
    <property type="term" value="P:proteolysis"/>
    <property type="evidence" value="ECO:0007669"/>
    <property type="project" value="InterPro"/>
</dbReference>
<dbReference type="OrthoDB" id="5794195at2759"/>
<dbReference type="EMBL" id="CAJFCV020000006">
    <property type="protein sequence ID" value="CAG9128950.1"/>
    <property type="molecule type" value="Genomic_DNA"/>
</dbReference>